<sequence>MWGSEVPITPEVVGSAHADSDADSFAGELMTRYDEIVDELYGLAPGAFVTRRNELAREVKADGDRELAGRIEKLRRPTQSAWAINQWVRAYPDDSALIAELASELTAAQRRSAVDKMRALSRRRQELISSSVTAVARAAADRQVRLADGAVREVTQTLRAAVADQEVLAQVLRGNLTASAEYSGFGPAGVFVVPEPSPERGEDEPEVDDAGGTADDPDEPTPSDDSDSERERRELEARLADAEAGERAARSDLDDASKTVDGVSSEVDEIVGRAQELRAELARCEESLRFARQRLSTAEHGRAEARIALREAVAATNEIRAALAEL</sequence>
<protein>
    <submittedName>
        <fullName evidence="2">Uncharacterized protein</fullName>
    </submittedName>
</protein>
<name>R7YAI5_9ACTN</name>
<feature type="region of interest" description="Disordered" evidence="1">
    <location>
        <begin position="187"/>
        <end position="257"/>
    </location>
</feature>
<feature type="compositionally biased region" description="Acidic residues" evidence="1">
    <location>
        <begin position="201"/>
        <end position="228"/>
    </location>
</feature>
<accession>R7YAI5</accession>
<evidence type="ECO:0000256" key="1">
    <source>
        <dbReference type="SAM" id="MobiDB-lite"/>
    </source>
</evidence>
<dbReference type="EMBL" id="AQPW01000010">
    <property type="protein sequence ID" value="EON32739.1"/>
    <property type="molecule type" value="Genomic_DNA"/>
</dbReference>
<gene>
    <name evidence="2" type="ORF">GTC6_10271</name>
</gene>
<reference evidence="2 3" key="1">
    <citation type="journal article" date="2013" name="Genome Announc.">
        <title>Draft Genome Sequence of a Benzothiophene-Desulfurizing Bacterium, Gordona terrae Strain C-6.</title>
        <authorList>
            <person name="Wang W."/>
            <person name="Ma T."/>
            <person name="Ren Y."/>
            <person name="Li G."/>
        </authorList>
    </citation>
    <scope>NUCLEOTIDE SEQUENCE [LARGE SCALE GENOMIC DNA]</scope>
    <source>
        <strain evidence="2 3">C-6</strain>
    </source>
</reference>
<organism evidence="2 3">
    <name type="scientific">Gordonia terrae C-6</name>
    <dbReference type="NCBI Taxonomy" id="1316928"/>
    <lineage>
        <taxon>Bacteria</taxon>
        <taxon>Bacillati</taxon>
        <taxon>Actinomycetota</taxon>
        <taxon>Actinomycetes</taxon>
        <taxon>Mycobacteriales</taxon>
        <taxon>Gordoniaceae</taxon>
        <taxon>Gordonia</taxon>
    </lineage>
</organism>
<dbReference type="Proteomes" id="UP000013569">
    <property type="component" value="Unassembled WGS sequence"/>
</dbReference>
<dbReference type="PATRIC" id="fig|1316928.3.peg.2062"/>
<evidence type="ECO:0000313" key="3">
    <source>
        <dbReference type="Proteomes" id="UP000013569"/>
    </source>
</evidence>
<feature type="compositionally biased region" description="Basic and acidic residues" evidence="1">
    <location>
        <begin position="229"/>
        <end position="257"/>
    </location>
</feature>
<dbReference type="AlphaFoldDB" id="R7YAI5"/>
<proteinExistence type="predicted"/>
<evidence type="ECO:0000313" key="2">
    <source>
        <dbReference type="EMBL" id="EON32739.1"/>
    </source>
</evidence>
<comment type="caution">
    <text evidence="2">The sequence shown here is derived from an EMBL/GenBank/DDBJ whole genome shotgun (WGS) entry which is preliminary data.</text>
</comment>